<keyword evidence="4 9" id="KW-0732">Signal</keyword>
<keyword evidence="5" id="KW-0677">Repeat</keyword>
<feature type="domain" description="Leucine-rich repeat-containing N-terminal plant-type" evidence="10">
    <location>
        <begin position="30"/>
        <end position="69"/>
    </location>
</feature>
<feature type="chain" id="PRO_5035738223" evidence="9">
    <location>
        <begin position="23"/>
        <end position="268"/>
    </location>
</feature>
<keyword evidence="8" id="KW-0325">Glycoprotein</keyword>
<dbReference type="Proteomes" id="UP000594638">
    <property type="component" value="Unassembled WGS sequence"/>
</dbReference>
<dbReference type="InterPro" id="IPR046956">
    <property type="entry name" value="RLP23-like"/>
</dbReference>
<comment type="caution">
    <text evidence="11">The sequence shown here is derived from an EMBL/GenBank/DDBJ whole genome shotgun (WGS) entry which is preliminary data.</text>
</comment>
<evidence type="ECO:0000256" key="4">
    <source>
        <dbReference type="ARBA" id="ARBA00022729"/>
    </source>
</evidence>
<evidence type="ECO:0000256" key="7">
    <source>
        <dbReference type="ARBA" id="ARBA00023136"/>
    </source>
</evidence>
<evidence type="ECO:0000259" key="10">
    <source>
        <dbReference type="Pfam" id="PF08263"/>
    </source>
</evidence>
<evidence type="ECO:0000256" key="1">
    <source>
        <dbReference type="ARBA" id="ARBA00004479"/>
    </source>
</evidence>
<comment type="subcellular location">
    <subcellularLocation>
        <location evidence="1">Membrane</location>
        <topology evidence="1">Single-pass type I membrane protein</topology>
    </subcellularLocation>
</comment>
<dbReference type="Pfam" id="PF08263">
    <property type="entry name" value="LRRNT_2"/>
    <property type="match status" value="1"/>
</dbReference>
<name>A0A8S0SD97_OLEEU</name>
<evidence type="ECO:0000256" key="6">
    <source>
        <dbReference type="ARBA" id="ARBA00022989"/>
    </source>
</evidence>
<keyword evidence="7" id="KW-0472">Membrane</keyword>
<proteinExistence type="predicted"/>
<dbReference type="InterPro" id="IPR013210">
    <property type="entry name" value="LRR_N_plant-typ"/>
</dbReference>
<dbReference type="GO" id="GO:0016020">
    <property type="term" value="C:membrane"/>
    <property type="evidence" value="ECO:0007669"/>
    <property type="project" value="UniProtKB-SubCell"/>
</dbReference>
<evidence type="ECO:0000256" key="2">
    <source>
        <dbReference type="ARBA" id="ARBA00022614"/>
    </source>
</evidence>
<keyword evidence="11" id="KW-0418">Kinase</keyword>
<dbReference type="GO" id="GO:0016301">
    <property type="term" value="F:kinase activity"/>
    <property type="evidence" value="ECO:0007669"/>
    <property type="project" value="UniProtKB-KW"/>
</dbReference>
<reference evidence="11 12" key="1">
    <citation type="submission" date="2019-12" db="EMBL/GenBank/DDBJ databases">
        <authorList>
            <person name="Alioto T."/>
            <person name="Alioto T."/>
            <person name="Gomez Garrido J."/>
        </authorList>
    </citation>
    <scope>NUCLEOTIDE SEQUENCE [LARGE SCALE GENOMIC DNA]</scope>
</reference>
<dbReference type="Gene3D" id="3.80.10.10">
    <property type="entry name" value="Ribonuclease Inhibitor"/>
    <property type="match status" value="1"/>
</dbReference>
<evidence type="ECO:0000313" key="12">
    <source>
        <dbReference type="Proteomes" id="UP000594638"/>
    </source>
</evidence>
<keyword evidence="12" id="KW-1185">Reference proteome</keyword>
<dbReference type="AlphaFoldDB" id="A0A8S0SD97"/>
<dbReference type="InterPro" id="IPR032675">
    <property type="entry name" value="LRR_dom_sf"/>
</dbReference>
<keyword evidence="6" id="KW-1133">Transmembrane helix</keyword>
<keyword evidence="3" id="KW-0812">Transmembrane</keyword>
<evidence type="ECO:0000256" key="9">
    <source>
        <dbReference type="SAM" id="SignalP"/>
    </source>
</evidence>
<evidence type="ECO:0000256" key="5">
    <source>
        <dbReference type="ARBA" id="ARBA00022737"/>
    </source>
</evidence>
<dbReference type="PANTHER" id="PTHR48063:SF81">
    <property type="entry name" value="LEUCINE-RICH REPEAT-CONTAINING N-TERMINAL PLANT-TYPE DOMAIN-CONTAINING PROTEIN"/>
    <property type="match status" value="1"/>
</dbReference>
<organism evidence="11 12">
    <name type="scientific">Olea europaea subsp. europaea</name>
    <dbReference type="NCBI Taxonomy" id="158383"/>
    <lineage>
        <taxon>Eukaryota</taxon>
        <taxon>Viridiplantae</taxon>
        <taxon>Streptophyta</taxon>
        <taxon>Embryophyta</taxon>
        <taxon>Tracheophyta</taxon>
        <taxon>Spermatophyta</taxon>
        <taxon>Magnoliopsida</taxon>
        <taxon>eudicotyledons</taxon>
        <taxon>Gunneridae</taxon>
        <taxon>Pentapetalae</taxon>
        <taxon>asterids</taxon>
        <taxon>lamiids</taxon>
        <taxon>Lamiales</taxon>
        <taxon>Oleaceae</taxon>
        <taxon>Oleeae</taxon>
        <taxon>Olea</taxon>
    </lineage>
</organism>
<evidence type="ECO:0000313" key="11">
    <source>
        <dbReference type="EMBL" id="CAA2990836.1"/>
    </source>
</evidence>
<protein>
    <submittedName>
        <fullName evidence="11">LRR receptor-like serine threonine- kinase GSO1</fullName>
    </submittedName>
</protein>
<sequence length="268" mass="30646">MGTKLVAMLVMMVLSLLNGWYCLGCWEEENVALLHLRENINFPDGESLSSWVVNETATDCCRWESVECSNTTKRVIQLNLFNIRERALGDWYFNASLFLPFRELRNLSLNSNQLVGWIENEGIDRLSKLRNLEALNLSWNSFDNKILSSLSRLSSLKYLGFQYNYLMRKKISNSSERLFGLTKLEVLDFNGNDDISNGDILSILNLNDFINLKELDLSYNQFGSSGTIYGVSPEFIIYPYSLLISFSCALLCMSRSVPVILLPALPYH</sequence>
<evidence type="ECO:0000256" key="8">
    <source>
        <dbReference type="ARBA" id="ARBA00023180"/>
    </source>
</evidence>
<feature type="signal peptide" evidence="9">
    <location>
        <begin position="1"/>
        <end position="22"/>
    </location>
</feature>
<dbReference type="EMBL" id="CACTIH010004421">
    <property type="protein sequence ID" value="CAA2990836.1"/>
    <property type="molecule type" value="Genomic_DNA"/>
</dbReference>
<dbReference type="OrthoDB" id="905148at2759"/>
<keyword evidence="11" id="KW-0675">Receptor</keyword>
<dbReference type="Gramene" id="OE9A074684T1">
    <property type="protein sequence ID" value="OE9A074684C1"/>
    <property type="gene ID" value="OE9A074684"/>
</dbReference>
<gene>
    <name evidence="11" type="ORF">OLEA9_A074684</name>
</gene>
<dbReference type="PANTHER" id="PTHR48063">
    <property type="entry name" value="LRR RECEPTOR-LIKE KINASE"/>
    <property type="match status" value="1"/>
</dbReference>
<dbReference type="SUPFAM" id="SSF52058">
    <property type="entry name" value="L domain-like"/>
    <property type="match status" value="1"/>
</dbReference>
<accession>A0A8S0SD97</accession>
<dbReference type="InterPro" id="IPR001611">
    <property type="entry name" value="Leu-rich_rpt"/>
</dbReference>
<evidence type="ECO:0000256" key="3">
    <source>
        <dbReference type="ARBA" id="ARBA00022692"/>
    </source>
</evidence>
<keyword evidence="2" id="KW-0433">Leucine-rich repeat</keyword>
<keyword evidence="11" id="KW-0808">Transferase</keyword>
<dbReference type="Pfam" id="PF13516">
    <property type="entry name" value="LRR_6"/>
    <property type="match status" value="2"/>
</dbReference>